<evidence type="ECO:0000313" key="2">
    <source>
        <dbReference type="EMBL" id="KAF0682741.1"/>
    </source>
</evidence>
<evidence type="ECO:0000313" key="3">
    <source>
        <dbReference type="EMBL" id="VFU01773.1"/>
    </source>
</evidence>
<keyword evidence="4" id="KW-1185">Reference proteome</keyword>
<proteinExistence type="predicted"/>
<gene>
    <name evidence="3" type="primary">Aste57867_25144</name>
    <name evidence="2" type="ORF">As57867_025066</name>
    <name evidence="3" type="ORF">ASTE57867_25144</name>
</gene>
<reference evidence="2" key="2">
    <citation type="submission" date="2019-06" db="EMBL/GenBank/DDBJ databases">
        <title>Genomics analysis of Aphanomyces spp. identifies a new class of oomycete effector associated with host adaptation.</title>
        <authorList>
            <person name="Gaulin E."/>
        </authorList>
    </citation>
    <scope>NUCLEOTIDE SEQUENCE</scope>
    <source>
        <strain evidence="2">CBS 578.67</strain>
    </source>
</reference>
<protein>
    <submittedName>
        <fullName evidence="3">Aste57867_25144 protein</fullName>
    </submittedName>
</protein>
<sequence length="328" mass="35740">MMLALRRDAAGAWTDVTCAATAAPTYATHPCVFSVHDACSILAQVPEPPTRLQMSCLTFRIPNDDVPTIVVLRLPPSACLVAANATVLDFAADVQRCFPATIKVAVHSTFESDSESDGEETDRLTKKHRVSKDDAPKMPILSGAMRDYSLQWNVRVEASDGIRDALNKLQLPDAATTLLTSSTGEEASYVVAELPPTALSTDGVANVGILLTHPSPIHGFLTSFAPRLMQYPVGTVMWKQTLLTFNGVSEPTINGAGKTSPDLVDNIRRRHASGTFTKLILPSTTWAQVLAKYEPTFPWMRGIHGDLRQRKVMEVLPTEPVYVRLQTS</sequence>
<feature type="region of interest" description="Disordered" evidence="1">
    <location>
        <begin position="109"/>
        <end position="136"/>
    </location>
</feature>
<organism evidence="3 4">
    <name type="scientific">Aphanomyces stellatus</name>
    <dbReference type="NCBI Taxonomy" id="120398"/>
    <lineage>
        <taxon>Eukaryota</taxon>
        <taxon>Sar</taxon>
        <taxon>Stramenopiles</taxon>
        <taxon>Oomycota</taxon>
        <taxon>Saprolegniomycetes</taxon>
        <taxon>Saprolegniales</taxon>
        <taxon>Verrucalvaceae</taxon>
        <taxon>Aphanomyces</taxon>
    </lineage>
</organism>
<dbReference type="EMBL" id="CAADRA010007515">
    <property type="protein sequence ID" value="VFU01773.1"/>
    <property type="molecule type" value="Genomic_DNA"/>
</dbReference>
<dbReference type="Proteomes" id="UP000332933">
    <property type="component" value="Unassembled WGS sequence"/>
</dbReference>
<reference evidence="3 4" key="1">
    <citation type="submission" date="2019-03" db="EMBL/GenBank/DDBJ databases">
        <authorList>
            <person name="Gaulin E."/>
            <person name="Dumas B."/>
        </authorList>
    </citation>
    <scope>NUCLEOTIDE SEQUENCE [LARGE SCALE GENOMIC DNA]</scope>
    <source>
        <strain evidence="3">CBS 568.67</strain>
    </source>
</reference>
<evidence type="ECO:0000313" key="4">
    <source>
        <dbReference type="Proteomes" id="UP000332933"/>
    </source>
</evidence>
<name>A0A485LUJ2_9STRA</name>
<evidence type="ECO:0000256" key="1">
    <source>
        <dbReference type="SAM" id="MobiDB-lite"/>
    </source>
</evidence>
<accession>A0A485LUJ2</accession>
<dbReference type="EMBL" id="VJMH01007489">
    <property type="protein sequence ID" value="KAF0682741.1"/>
    <property type="molecule type" value="Genomic_DNA"/>
</dbReference>
<dbReference type="OrthoDB" id="78188at2759"/>
<dbReference type="AlphaFoldDB" id="A0A485LUJ2"/>